<name>K6V7Q2_9ACTN</name>
<protein>
    <submittedName>
        <fullName evidence="8">Putative sulfide--quinone oxidoreductase</fullName>
    </submittedName>
</protein>
<keyword evidence="2" id="KW-0285">Flavoprotein</keyword>
<accession>K6V7Q2</accession>
<dbReference type="InterPro" id="IPR036188">
    <property type="entry name" value="FAD/NAD-bd_sf"/>
</dbReference>
<evidence type="ECO:0000256" key="5">
    <source>
        <dbReference type="ARBA" id="ARBA00022946"/>
    </source>
</evidence>
<reference evidence="8 9" key="1">
    <citation type="submission" date="2012-08" db="EMBL/GenBank/DDBJ databases">
        <title>Whole genome shotgun sequence of Gordonia rhizosphera NBRC 16068.</title>
        <authorList>
            <person name="Takarada H."/>
            <person name="Isaki S."/>
            <person name="Hosoyama A."/>
            <person name="Tsuchikane K."/>
            <person name="Katsumata H."/>
            <person name="Baba S."/>
            <person name="Ohji S."/>
            <person name="Yamazaki S."/>
            <person name="Fujita N."/>
        </authorList>
    </citation>
    <scope>NUCLEOTIDE SEQUENCE [LARGE SCALE GENOMIC DNA]</scope>
    <source>
        <strain evidence="8 9">NBRC 16068</strain>
    </source>
</reference>
<dbReference type="FunFam" id="3.50.50.60:FF:000034">
    <property type="entry name" value="sulfide:quinone oxidoreductase, mitochondrial"/>
    <property type="match status" value="1"/>
</dbReference>
<dbReference type="eggNOG" id="COG0446">
    <property type="taxonomic scope" value="Bacteria"/>
</dbReference>
<organism evidence="8 9">
    <name type="scientific">Gordonia rhizosphera NBRC 16068</name>
    <dbReference type="NCBI Taxonomy" id="1108045"/>
    <lineage>
        <taxon>Bacteria</taxon>
        <taxon>Bacillati</taxon>
        <taxon>Actinomycetota</taxon>
        <taxon>Actinomycetes</taxon>
        <taxon>Mycobacteriales</taxon>
        <taxon>Gordoniaceae</taxon>
        <taxon>Gordonia</taxon>
    </lineage>
</organism>
<dbReference type="GO" id="GO:0070224">
    <property type="term" value="F:sulfide:quinone oxidoreductase activity"/>
    <property type="evidence" value="ECO:0007669"/>
    <property type="project" value="TreeGrafter"/>
</dbReference>
<evidence type="ECO:0000256" key="2">
    <source>
        <dbReference type="ARBA" id="ARBA00022630"/>
    </source>
</evidence>
<keyword evidence="6" id="KW-0560">Oxidoreductase</keyword>
<dbReference type="PANTHER" id="PTHR10632:SF2">
    <property type="entry name" value="SULFIDE:QUINONE OXIDOREDUCTASE, MITOCHONDRIAL"/>
    <property type="match status" value="1"/>
</dbReference>
<dbReference type="RefSeq" id="WP_006336493.1">
    <property type="nucleotide sequence ID" value="NZ_BAHC01000168.1"/>
</dbReference>
<dbReference type="EMBL" id="BAHC01000168">
    <property type="protein sequence ID" value="GAB92253.1"/>
    <property type="molecule type" value="Genomic_DNA"/>
</dbReference>
<dbReference type="InterPro" id="IPR023753">
    <property type="entry name" value="FAD/NAD-binding_dom"/>
</dbReference>
<dbReference type="GO" id="GO:0048038">
    <property type="term" value="F:quinone binding"/>
    <property type="evidence" value="ECO:0007669"/>
    <property type="project" value="UniProtKB-KW"/>
</dbReference>
<dbReference type="STRING" id="1108045.GORHZ_168_00510"/>
<dbReference type="Proteomes" id="UP000008363">
    <property type="component" value="Unassembled WGS sequence"/>
</dbReference>
<dbReference type="Pfam" id="PF07992">
    <property type="entry name" value="Pyr_redox_2"/>
    <property type="match status" value="1"/>
</dbReference>
<evidence type="ECO:0000256" key="3">
    <source>
        <dbReference type="ARBA" id="ARBA00022719"/>
    </source>
</evidence>
<gene>
    <name evidence="8" type="ORF">GORHZ_168_00510</name>
</gene>
<dbReference type="Gene3D" id="3.50.50.60">
    <property type="entry name" value="FAD/NAD(P)-binding domain"/>
    <property type="match status" value="2"/>
</dbReference>
<sequence length="402" mass="44299">MNIPSPSTHHEIVIIGGGSAGISVAARLGRKHKKVAVIDPAVTHYYQPLWTLVGGGQADMGDTGRPEADVMPKNAEWIRHAAEEIDPVAKEVRLDDGSSVTYDRLVVAAGIQIDWDAIPGTREALASSHASSNYAPEMAPKTWELIRNMRAGTAVFTMPAGPIKCAGAPQKIAYLACDYWRKQGVLDDIRVILVLPTPRTFGIPAFADALDEVVKDYGIEVRTNSELTDVDPDHRLLTITDNEAKTRDTVSYDMLHVVPPQSAPDWIKKSQISDPDNPAGWVDVDKYTLQHNRFEDIFALGDVGSTPNSKTGAAVRKQAPVLVENLMASLEGRPLTARYDGYGSCPLTTSAKAMLLAEFDYDLNHTPSFPLIDVTKPRRDMWYVKRYGLPFLYWNFMLKGRA</sequence>
<comment type="caution">
    <text evidence="8">The sequence shown here is derived from an EMBL/GenBank/DDBJ whole genome shotgun (WGS) entry which is preliminary data.</text>
</comment>
<dbReference type="AlphaFoldDB" id="K6V7Q2"/>
<keyword evidence="3" id="KW-0874">Quinone</keyword>
<keyword evidence="4" id="KW-0274">FAD</keyword>
<evidence type="ECO:0000256" key="6">
    <source>
        <dbReference type="ARBA" id="ARBA00023002"/>
    </source>
</evidence>
<comment type="cofactor">
    <cofactor evidence="1">
        <name>FAD</name>
        <dbReference type="ChEBI" id="CHEBI:57692"/>
    </cofactor>
</comment>
<keyword evidence="9" id="KW-1185">Reference proteome</keyword>
<evidence type="ECO:0000259" key="7">
    <source>
        <dbReference type="Pfam" id="PF07992"/>
    </source>
</evidence>
<evidence type="ECO:0000313" key="9">
    <source>
        <dbReference type="Proteomes" id="UP000008363"/>
    </source>
</evidence>
<dbReference type="GO" id="GO:0070221">
    <property type="term" value="P:sulfide oxidation, using sulfide:quinone oxidoreductase"/>
    <property type="evidence" value="ECO:0007669"/>
    <property type="project" value="TreeGrafter"/>
</dbReference>
<proteinExistence type="predicted"/>
<dbReference type="InterPro" id="IPR015904">
    <property type="entry name" value="Sulphide_quinone_reductase"/>
</dbReference>
<evidence type="ECO:0000256" key="1">
    <source>
        <dbReference type="ARBA" id="ARBA00001974"/>
    </source>
</evidence>
<evidence type="ECO:0000256" key="4">
    <source>
        <dbReference type="ARBA" id="ARBA00022827"/>
    </source>
</evidence>
<feature type="domain" description="FAD/NAD(P)-binding" evidence="7">
    <location>
        <begin position="11"/>
        <end position="308"/>
    </location>
</feature>
<keyword evidence="5" id="KW-0809">Transit peptide</keyword>
<dbReference type="PANTHER" id="PTHR10632">
    <property type="entry name" value="SULFIDE:QUINONE OXIDOREDUCTASE"/>
    <property type="match status" value="1"/>
</dbReference>
<evidence type="ECO:0000313" key="8">
    <source>
        <dbReference type="EMBL" id="GAB92253.1"/>
    </source>
</evidence>
<dbReference type="GO" id="GO:0071949">
    <property type="term" value="F:FAD binding"/>
    <property type="evidence" value="ECO:0007669"/>
    <property type="project" value="TreeGrafter"/>
</dbReference>
<dbReference type="SUPFAM" id="SSF51905">
    <property type="entry name" value="FAD/NAD(P)-binding domain"/>
    <property type="match status" value="2"/>
</dbReference>